<dbReference type="RefSeq" id="XP_030752855.1">
    <property type="nucleotide sequence ID" value="XM_030896995.1"/>
</dbReference>
<keyword evidence="9" id="KW-0539">Nucleus</keyword>
<evidence type="ECO:0000256" key="6">
    <source>
        <dbReference type="ARBA" id="ARBA00022448"/>
    </source>
</evidence>
<evidence type="ECO:0000256" key="3">
    <source>
        <dbReference type="ARBA" id="ARBA00004496"/>
    </source>
</evidence>
<evidence type="ECO:0000256" key="9">
    <source>
        <dbReference type="ARBA" id="ARBA00023242"/>
    </source>
</evidence>
<dbReference type="GeneID" id="115879934"/>
<dbReference type="GO" id="GO:0061015">
    <property type="term" value="P:snRNA import into nucleus"/>
    <property type="evidence" value="ECO:0007669"/>
    <property type="project" value="InterPro"/>
</dbReference>
<feature type="domain" description="Snurportin-1 m3G cap-binding" evidence="11">
    <location>
        <begin position="101"/>
        <end position="275"/>
    </location>
</feature>
<dbReference type="OrthoDB" id="10003593at2759"/>
<comment type="subcellular location">
    <subcellularLocation>
        <location evidence="3">Cytoplasm</location>
    </subcellularLocation>
    <subcellularLocation>
        <location evidence="2">Nucleus</location>
    </subcellularLocation>
</comment>
<evidence type="ECO:0000256" key="8">
    <source>
        <dbReference type="ARBA" id="ARBA00022884"/>
    </source>
</evidence>
<dbReference type="InterPro" id="IPR017336">
    <property type="entry name" value="Snurportin-1"/>
</dbReference>
<keyword evidence="12" id="KW-1185">Reference proteome</keyword>
<comment type="function">
    <text evidence="1">Functions as an U snRNP-specific nuclear import adapter. Involved in the trimethylguanosine (m3G)-cap-dependent nuclear import of U snRNPs. Binds specifically to the terminal m3G-cap U snRNAs.</text>
</comment>
<dbReference type="InterPro" id="IPR047857">
    <property type="entry name" value="Snurportin1_C"/>
</dbReference>
<dbReference type="KEGG" id="soy:115879934"/>
<evidence type="ECO:0000313" key="12">
    <source>
        <dbReference type="Proteomes" id="UP000504635"/>
    </source>
</evidence>
<dbReference type="AlphaFoldDB" id="A0A6J2XPR7"/>
<keyword evidence="8" id="KW-0694">RNA-binding</keyword>
<evidence type="ECO:0000259" key="11">
    <source>
        <dbReference type="Pfam" id="PF21974"/>
    </source>
</evidence>
<gene>
    <name evidence="13" type="primary">LOC115879934</name>
</gene>
<dbReference type="FunCoup" id="A0A6J2XPR7">
    <property type="interactions" value="903"/>
</dbReference>
<dbReference type="GO" id="GO:0005634">
    <property type="term" value="C:nucleus"/>
    <property type="evidence" value="ECO:0007669"/>
    <property type="project" value="UniProtKB-SubCell"/>
</dbReference>
<keyword evidence="6" id="KW-0813">Transport</keyword>
<dbReference type="Pfam" id="PF11538">
    <property type="entry name" value="Snurportin1"/>
    <property type="match status" value="1"/>
</dbReference>
<feature type="domain" description="Snurportin-1 N-terminal" evidence="10">
    <location>
        <begin position="27"/>
        <end position="61"/>
    </location>
</feature>
<dbReference type="InterPro" id="IPR024721">
    <property type="entry name" value="Snurportin-1_N"/>
</dbReference>
<dbReference type="InParanoid" id="A0A6J2XPR7"/>
<organism evidence="12 13">
    <name type="scientific">Sitophilus oryzae</name>
    <name type="common">Rice weevil</name>
    <name type="synonym">Curculio oryzae</name>
    <dbReference type="NCBI Taxonomy" id="7048"/>
    <lineage>
        <taxon>Eukaryota</taxon>
        <taxon>Metazoa</taxon>
        <taxon>Ecdysozoa</taxon>
        <taxon>Arthropoda</taxon>
        <taxon>Hexapoda</taxon>
        <taxon>Insecta</taxon>
        <taxon>Pterygota</taxon>
        <taxon>Neoptera</taxon>
        <taxon>Endopterygota</taxon>
        <taxon>Coleoptera</taxon>
        <taxon>Polyphaga</taxon>
        <taxon>Cucujiformia</taxon>
        <taxon>Curculionidae</taxon>
        <taxon>Dryophthorinae</taxon>
        <taxon>Sitophilus</taxon>
    </lineage>
</organism>
<dbReference type="CDD" id="cd09232">
    <property type="entry name" value="Snurportin-1_C"/>
    <property type="match status" value="1"/>
</dbReference>
<dbReference type="PANTHER" id="PTHR13403:SF6">
    <property type="entry name" value="SNURPORTIN-1"/>
    <property type="match status" value="1"/>
</dbReference>
<dbReference type="Proteomes" id="UP000504635">
    <property type="component" value="Unplaced"/>
</dbReference>
<reference evidence="13" key="1">
    <citation type="submission" date="2025-08" db="UniProtKB">
        <authorList>
            <consortium name="RefSeq"/>
        </authorList>
    </citation>
    <scope>IDENTIFICATION</scope>
    <source>
        <tissue evidence="13">Gonads</tissue>
    </source>
</reference>
<evidence type="ECO:0000256" key="2">
    <source>
        <dbReference type="ARBA" id="ARBA00004123"/>
    </source>
</evidence>
<proteinExistence type="inferred from homology"/>
<comment type="similarity">
    <text evidence="4">Belongs to the snurportin family.</text>
</comment>
<evidence type="ECO:0000256" key="4">
    <source>
        <dbReference type="ARBA" id="ARBA00007540"/>
    </source>
</evidence>
<dbReference type="Pfam" id="PF21974">
    <property type="entry name" value="SPN1_m3Gcap_bd"/>
    <property type="match status" value="1"/>
</dbReference>
<sequence>MTMVDNLLSDFTNSNDLSTTSEFCHLYKNSNRANKLSQHERRELLLKDQKNRRHDLVDGFRDVAKIFFDDENVEFSESTEVLVDMDFDNIEEQKKPQTFNFMESEWFSEVPEDLEENWLVKLVPEGFRVLAVAKRNKTIIFNKKGRVLTLKTHLPGGGLTKGSGLTVLDCIYNKVSKTIFILDCLHWNTMSLLDSETNFRFYWLKNKFDENSKFVQTNKSFKLYPLDFFPAQRAIIQDKVFEPLNTENKVLCEGLAFYHKELHYIFEETPLLGWLFTYMLPEKLGLDILPENLSKMPNNYECLEKYVENLKQKNNQKHWRKSKQEKNKMDIS</sequence>
<protein>
    <recommendedName>
        <fullName evidence="5">Snurportin-1</fullName>
    </recommendedName>
</protein>
<evidence type="ECO:0000256" key="1">
    <source>
        <dbReference type="ARBA" id="ARBA00003975"/>
    </source>
</evidence>
<evidence type="ECO:0000313" key="13">
    <source>
        <dbReference type="RefSeq" id="XP_030752855.1"/>
    </source>
</evidence>
<evidence type="ECO:0000259" key="10">
    <source>
        <dbReference type="Pfam" id="PF11538"/>
    </source>
</evidence>
<dbReference type="Gene3D" id="3.30.470.30">
    <property type="entry name" value="DNA ligase/mRNA capping enzyme"/>
    <property type="match status" value="1"/>
</dbReference>
<dbReference type="GO" id="GO:0003723">
    <property type="term" value="F:RNA binding"/>
    <property type="evidence" value="ECO:0007669"/>
    <property type="project" value="UniProtKB-KW"/>
</dbReference>
<dbReference type="GO" id="GO:0005737">
    <property type="term" value="C:cytoplasm"/>
    <property type="evidence" value="ECO:0007669"/>
    <property type="project" value="UniProtKB-SubCell"/>
</dbReference>
<dbReference type="SUPFAM" id="SSF56091">
    <property type="entry name" value="DNA ligase/mRNA capping enzyme, catalytic domain"/>
    <property type="match status" value="1"/>
</dbReference>
<evidence type="ECO:0000256" key="5">
    <source>
        <dbReference type="ARBA" id="ARBA00016034"/>
    </source>
</evidence>
<keyword evidence="7" id="KW-0963">Cytoplasm</keyword>
<evidence type="ECO:0000256" key="7">
    <source>
        <dbReference type="ARBA" id="ARBA00022490"/>
    </source>
</evidence>
<dbReference type="PANTHER" id="PTHR13403">
    <property type="entry name" value="SNURPORTIN1 RNUT1 PROTEIN RNA, U TRANSPORTER 1"/>
    <property type="match status" value="1"/>
</dbReference>
<name>A0A6J2XPR7_SITOR</name>
<accession>A0A6J2XPR7</accession>